<proteinExistence type="predicted"/>
<gene>
    <name evidence="1" type="ORF">UFOVP257_381</name>
</gene>
<evidence type="ECO:0000313" key="1">
    <source>
        <dbReference type="EMBL" id="CAB4133659.1"/>
    </source>
</evidence>
<reference evidence="1" key="1">
    <citation type="submission" date="2020-04" db="EMBL/GenBank/DDBJ databases">
        <authorList>
            <person name="Chiriac C."/>
            <person name="Salcher M."/>
            <person name="Ghai R."/>
            <person name="Kavagutti S V."/>
        </authorList>
    </citation>
    <scope>NUCLEOTIDE SEQUENCE</scope>
</reference>
<protein>
    <submittedName>
        <fullName evidence="1">Uncharacterized protein</fullName>
    </submittedName>
</protein>
<organism evidence="1">
    <name type="scientific">uncultured Caudovirales phage</name>
    <dbReference type="NCBI Taxonomy" id="2100421"/>
    <lineage>
        <taxon>Viruses</taxon>
        <taxon>Duplodnaviria</taxon>
        <taxon>Heunggongvirae</taxon>
        <taxon>Uroviricota</taxon>
        <taxon>Caudoviricetes</taxon>
        <taxon>Peduoviridae</taxon>
        <taxon>Maltschvirus</taxon>
        <taxon>Maltschvirus maltsch</taxon>
    </lineage>
</organism>
<accession>A0A6J5LPJ2</accession>
<dbReference type="EMBL" id="LR796274">
    <property type="protein sequence ID" value="CAB4133659.1"/>
    <property type="molecule type" value="Genomic_DNA"/>
</dbReference>
<sequence length="156" mass="18197">MIKMPERIAKPIVKNKFWVVEDDGQKIATIQATEDGVVYVHDEQREHFPSVSVLKKKYQIKFSPTKKPKVEKTNLIYGYPISSAAYNIVYDVQRKIGVYSKTPKSKSLFCAGYFIIKIENEWEPIFCPKNITISRHEFYGPFVTEEEMTLKLKELQ</sequence>
<name>A0A6J5LPJ2_9CAUD</name>